<feature type="binding site" evidence="6">
    <location>
        <begin position="273"/>
        <end position="276"/>
    </location>
    <ligand>
        <name>GTP</name>
        <dbReference type="ChEBI" id="CHEBI:37565"/>
    </ligand>
</feature>
<feature type="binding site" evidence="6">
    <location>
        <begin position="204"/>
        <end position="208"/>
    </location>
    <ligand>
        <name>GTP</name>
        <dbReference type="ChEBI" id="CHEBI:37565"/>
    </ligand>
</feature>
<keyword evidence="1 7" id="KW-0479">Metal-binding</keyword>
<feature type="binding site" evidence="6">
    <location>
        <begin position="179"/>
        <end position="185"/>
    </location>
    <ligand>
        <name>GTP</name>
        <dbReference type="ChEBI" id="CHEBI:37565"/>
    </ligand>
</feature>
<dbReference type="GO" id="GO:0005737">
    <property type="term" value="C:cytoplasm"/>
    <property type="evidence" value="ECO:0007669"/>
    <property type="project" value="TreeGrafter"/>
</dbReference>
<dbReference type="PRINTS" id="PR00440">
    <property type="entry name" value="GPROTEINA12"/>
</dbReference>
<proteinExistence type="predicted"/>
<dbReference type="GO" id="GO:0001664">
    <property type="term" value="F:G protein-coupled receptor binding"/>
    <property type="evidence" value="ECO:0007669"/>
    <property type="project" value="InterPro"/>
</dbReference>
<evidence type="ECO:0000256" key="1">
    <source>
        <dbReference type="ARBA" id="ARBA00022723"/>
    </source>
</evidence>
<dbReference type="FunFam" id="3.40.50.300:FF:000754">
    <property type="entry name" value="Guanine nucleotide-binding protein subunit alpha-13"/>
    <property type="match status" value="1"/>
</dbReference>
<dbReference type="PANTHER" id="PTHR10218:SF360">
    <property type="entry name" value="GUANINE NUCLEOTIDE-BINDING PROTEIN SUBUNIT ALPHA HOMOLOG"/>
    <property type="match status" value="1"/>
</dbReference>
<dbReference type="GO" id="GO:0003924">
    <property type="term" value="F:GTPase activity"/>
    <property type="evidence" value="ECO:0007669"/>
    <property type="project" value="InterPro"/>
</dbReference>
<accession>A0AA35TCI3</accession>
<evidence type="ECO:0000256" key="4">
    <source>
        <dbReference type="ARBA" id="ARBA00023134"/>
    </source>
</evidence>
<reference evidence="8" key="1">
    <citation type="submission" date="2023-03" db="EMBL/GenBank/DDBJ databases">
        <authorList>
            <person name="Steffen K."/>
            <person name="Cardenas P."/>
        </authorList>
    </citation>
    <scope>NUCLEOTIDE SEQUENCE</scope>
</reference>
<protein>
    <submittedName>
        <fullName evidence="8">Guanine nucleotide-binding protein subunit alpha-12</fullName>
    </submittedName>
</protein>
<evidence type="ECO:0000256" key="3">
    <source>
        <dbReference type="ARBA" id="ARBA00022842"/>
    </source>
</evidence>
<feature type="binding site" evidence="6">
    <location>
        <position position="330"/>
    </location>
    <ligand>
        <name>GTP</name>
        <dbReference type="ChEBI" id="CHEBI:37565"/>
    </ligand>
</feature>
<dbReference type="FunFam" id="3.40.50.300:FF:000692">
    <property type="entry name" value="Guanine nucleotide-binding protein subunit alpha"/>
    <property type="match status" value="1"/>
</dbReference>
<dbReference type="GO" id="GO:0005525">
    <property type="term" value="F:GTP binding"/>
    <property type="evidence" value="ECO:0007669"/>
    <property type="project" value="UniProtKB-KW"/>
</dbReference>
<feature type="binding site" evidence="7">
    <location>
        <position position="50"/>
    </location>
    <ligand>
        <name>Mg(2+)</name>
        <dbReference type="ChEBI" id="CHEBI:18420"/>
    </ligand>
</feature>
<dbReference type="CDD" id="cd00066">
    <property type="entry name" value="G-alpha"/>
    <property type="match status" value="1"/>
</dbReference>
<dbReference type="GO" id="GO:0007266">
    <property type="term" value="P:Rho protein signal transduction"/>
    <property type="evidence" value="ECO:0007669"/>
    <property type="project" value="InterPro"/>
</dbReference>
<dbReference type="SUPFAM" id="SSF47895">
    <property type="entry name" value="Transducin (alpha subunit), insertion domain"/>
    <property type="match status" value="1"/>
</dbReference>
<dbReference type="PANTHER" id="PTHR10218">
    <property type="entry name" value="GTP-BINDING PROTEIN ALPHA SUBUNIT"/>
    <property type="match status" value="1"/>
</dbReference>
<organism evidence="8 9">
    <name type="scientific">Geodia barretti</name>
    <name type="common">Barrett's horny sponge</name>
    <dbReference type="NCBI Taxonomy" id="519541"/>
    <lineage>
        <taxon>Eukaryota</taxon>
        <taxon>Metazoa</taxon>
        <taxon>Porifera</taxon>
        <taxon>Demospongiae</taxon>
        <taxon>Heteroscleromorpha</taxon>
        <taxon>Tetractinellida</taxon>
        <taxon>Astrophorina</taxon>
        <taxon>Geodiidae</taxon>
        <taxon>Geodia</taxon>
    </lineage>
</organism>
<dbReference type="PROSITE" id="PS51882">
    <property type="entry name" value="G_ALPHA"/>
    <property type="match status" value="1"/>
</dbReference>
<sequence>MAAFACCLPEEEREALRRSRQIDRQLAQERINLRQEIKILLLGAGESGKSTFIKQMRIIHGEDYTEQDRLDFRSIIFHNVLKGAKILVEARRRLQIPLENPENEANGFAVSNYHRSESLTPEEFHQYVAPLKALWADSGIQSTFKRSNEFQLGDSVPFFMGNLDTVGQLGYIPSKEHILHSRKATRGIQEYNIDIKGVPFKFVDVGGQRSQRQKWFQCFDEVTSILFMVASSAFDQCLLEDRMTNRIVESVNIFDTIANNRCFRGVSIILFFNKTDLLTEKIKHKSIREHFPDFQGDPLKLSDVQDFLVILFNSVRQDRTQELYRHFTTATDTKNIKVVFNIVKDTILTRNIQDFMQI</sequence>
<dbReference type="InterPro" id="IPR027417">
    <property type="entry name" value="P-loop_NTPase"/>
</dbReference>
<keyword evidence="9" id="KW-1185">Reference proteome</keyword>
<feature type="binding site" evidence="7">
    <location>
        <position position="185"/>
    </location>
    <ligand>
        <name>Mg(2+)</name>
        <dbReference type="ChEBI" id="CHEBI:18420"/>
    </ligand>
</feature>
<name>A0AA35TCI3_GEOBA</name>
<dbReference type="GO" id="GO:0007188">
    <property type="term" value="P:adenylate cyclase-modulating G protein-coupled receptor signaling pathway"/>
    <property type="evidence" value="ECO:0007669"/>
    <property type="project" value="TreeGrafter"/>
</dbReference>
<keyword evidence="2 6" id="KW-0547">Nucleotide-binding</keyword>
<dbReference type="Gene3D" id="1.10.400.10">
    <property type="entry name" value="GI Alpha 1, domain 2-like"/>
    <property type="match status" value="1"/>
</dbReference>
<dbReference type="GO" id="GO:0031683">
    <property type="term" value="F:G-protein beta/gamma-subunit complex binding"/>
    <property type="evidence" value="ECO:0007669"/>
    <property type="project" value="InterPro"/>
</dbReference>
<dbReference type="GO" id="GO:0005834">
    <property type="term" value="C:heterotrimeric G-protein complex"/>
    <property type="evidence" value="ECO:0007669"/>
    <property type="project" value="TreeGrafter"/>
</dbReference>
<gene>
    <name evidence="8" type="ORF">GBAR_LOCUS24760</name>
</gene>
<evidence type="ECO:0000256" key="2">
    <source>
        <dbReference type="ARBA" id="ARBA00022741"/>
    </source>
</evidence>
<evidence type="ECO:0000256" key="6">
    <source>
        <dbReference type="PIRSR" id="PIRSR601019-1"/>
    </source>
</evidence>
<dbReference type="AlphaFoldDB" id="A0AA35TCI3"/>
<keyword evidence="3 7" id="KW-0460">Magnesium</keyword>
<dbReference type="InterPro" id="IPR001019">
    <property type="entry name" value="Gprotein_alpha_su"/>
</dbReference>
<dbReference type="GO" id="GO:0046872">
    <property type="term" value="F:metal ion binding"/>
    <property type="evidence" value="ECO:0007669"/>
    <property type="project" value="UniProtKB-KW"/>
</dbReference>
<dbReference type="Gene3D" id="3.40.50.300">
    <property type="entry name" value="P-loop containing nucleotide triphosphate hydrolases"/>
    <property type="match status" value="1"/>
</dbReference>
<evidence type="ECO:0000313" key="8">
    <source>
        <dbReference type="EMBL" id="CAI8044662.1"/>
    </source>
</evidence>
<dbReference type="Proteomes" id="UP001174909">
    <property type="component" value="Unassembled WGS sequence"/>
</dbReference>
<dbReference type="EMBL" id="CASHTH010003415">
    <property type="protein sequence ID" value="CAI8044662.1"/>
    <property type="molecule type" value="Genomic_DNA"/>
</dbReference>
<dbReference type="InterPro" id="IPR011025">
    <property type="entry name" value="GproteinA_insert"/>
</dbReference>
<evidence type="ECO:0000256" key="5">
    <source>
        <dbReference type="ARBA" id="ARBA00023224"/>
    </source>
</evidence>
<feature type="binding site" evidence="6">
    <location>
        <begin position="46"/>
        <end position="51"/>
    </location>
    <ligand>
        <name>GTP</name>
        <dbReference type="ChEBI" id="CHEBI:37565"/>
    </ligand>
</feature>
<dbReference type="InterPro" id="IPR000469">
    <property type="entry name" value="Gprotein_alpha_12/13"/>
</dbReference>
<comment type="caution">
    <text evidence="8">The sequence shown here is derived from an EMBL/GenBank/DDBJ whole genome shotgun (WGS) entry which is preliminary data.</text>
</comment>
<keyword evidence="4 6" id="KW-0342">GTP-binding</keyword>
<dbReference type="SMART" id="SM00275">
    <property type="entry name" value="G_alpha"/>
    <property type="match status" value="1"/>
</dbReference>
<dbReference type="Pfam" id="PF00503">
    <property type="entry name" value="G-alpha"/>
    <property type="match status" value="1"/>
</dbReference>
<dbReference type="PRINTS" id="PR00318">
    <property type="entry name" value="GPROTEINA"/>
</dbReference>
<evidence type="ECO:0000256" key="7">
    <source>
        <dbReference type="PIRSR" id="PIRSR601019-2"/>
    </source>
</evidence>
<feature type="binding site" evidence="6">
    <location>
        <begin position="154"/>
        <end position="155"/>
    </location>
    <ligand>
        <name>GTP</name>
        <dbReference type="ChEBI" id="CHEBI:37565"/>
    </ligand>
</feature>
<dbReference type="SUPFAM" id="SSF52540">
    <property type="entry name" value="P-loop containing nucleoside triphosphate hydrolases"/>
    <property type="match status" value="1"/>
</dbReference>
<evidence type="ECO:0000313" key="9">
    <source>
        <dbReference type="Proteomes" id="UP001174909"/>
    </source>
</evidence>
<keyword evidence="5" id="KW-0807">Transducer</keyword>